<dbReference type="AlphaFoldDB" id="A0A1I0CVQ6"/>
<dbReference type="GO" id="GO:0016757">
    <property type="term" value="F:glycosyltransferase activity"/>
    <property type="evidence" value="ECO:0007669"/>
    <property type="project" value="InterPro"/>
</dbReference>
<dbReference type="Pfam" id="PF13477">
    <property type="entry name" value="Glyco_trans_4_2"/>
    <property type="match status" value="1"/>
</dbReference>
<dbReference type="Pfam" id="PF00534">
    <property type="entry name" value="Glycos_transf_1"/>
    <property type="match status" value="1"/>
</dbReference>
<dbReference type="SUPFAM" id="SSF53756">
    <property type="entry name" value="UDP-Glycosyltransferase/glycogen phosphorylase"/>
    <property type="match status" value="1"/>
</dbReference>
<dbReference type="OrthoDB" id="9806653at2"/>
<dbReference type="CDD" id="cd03808">
    <property type="entry name" value="GT4_CapM-like"/>
    <property type="match status" value="1"/>
</dbReference>
<sequence length="358" mass="41559">MEMFIITNHSFMLYKFRKELIRELLKKHQITLVMPANEFTQEFQEIGCKIIDIDVDRRGINPIIDYKLYKKYKNLIEKNRPDMILTYSIKPNIYAGIAAKKLGVQYCSNITGLGTAFQKPFLAQFVTVLYKIAFSKVKTVFFENESNMNLFLEKKLINKPQACLLDGAGVNLNEFHEEEYYFSSTTRFIFIGRIMKEKGVDELFVAMKRLIEEGYDVHLDIVGPFEDNYRDKINELNNSVHYDYHGFQMDIKAYLKKANCLVLPSYHEGMANTILEASSMSRPVIASNISGCREGVINNVSGLLVNVKDSNDLYEKMKKFVLLDDKSKINMGKEARKLMEMKFDKRKVVKNTIKEIEK</sequence>
<name>A0A1I0CVQ6_9FIRM</name>
<reference evidence="4" key="1">
    <citation type="submission" date="2016-10" db="EMBL/GenBank/DDBJ databases">
        <authorList>
            <person name="Varghese N."/>
            <person name="Submissions S."/>
        </authorList>
    </citation>
    <scope>NUCLEOTIDE SEQUENCE [LARGE SCALE GENOMIC DNA]</scope>
    <source>
        <strain evidence="4">DSM 1551</strain>
    </source>
</reference>
<accession>A0A1I0CVQ6</accession>
<gene>
    <name evidence="3" type="ORF">SAMN04489758_10421</name>
</gene>
<dbReference type="Gene3D" id="3.40.50.2000">
    <property type="entry name" value="Glycogen Phosphorylase B"/>
    <property type="match status" value="2"/>
</dbReference>
<protein>
    <submittedName>
        <fullName evidence="3">Galacturonosyltransferase</fullName>
    </submittedName>
</protein>
<evidence type="ECO:0000259" key="2">
    <source>
        <dbReference type="Pfam" id="PF13477"/>
    </source>
</evidence>
<dbReference type="InterPro" id="IPR028098">
    <property type="entry name" value="Glyco_trans_4-like_N"/>
</dbReference>
<dbReference type="PANTHER" id="PTHR12526">
    <property type="entry name" value="GLYCOSYLTRANSFERASE"/>
    <property type="match status" value="1"/>
</dbReference>
<evidence type="ECO:0000259" key="1">
    <source>
        <dbReference type="Pfam" id="PF00534"/>
    </source>
</evidence>
<dbReference type="EMBL" id="FOIN01000004">
    <property type="protein sequence ID" value="SET23724.1"/>
    <property type="molecule type" value="Genomic_DNA"/>
</dbReference>
<dbReference type="InterPro" id="IPR001296">
    <property type="entry name" value="Glyco_trans_1"/>
</dbReference>
<proteinExistence type="predicted"/>
<keyword evidence="4" id="KW-1185">Reference proteome</keyword>
<evidence type="ECO:0000313" key="3">
    <source>
        <dbReference type="EMBL" id="SET23724.1"/>
    </source>
</evidence>
<keyword evidence="3" id="KW-0808">Transferase</keyword>
<feature type="domain" description="Glycosyl transferase family 1" evidence="1">
    <location>
        <begin position="186"/>
        <end position="337"/>
    </location>
</feature>
<feature type="domain" description="Glycosyltransferase subfamily 4-like N-terminal" evidence="2">
    <location>
        <begin position="18"/>
        <end position="144"/>
    </location>
</feature>
<organism evidence="3 4">
    <name type="scientific">Thomasclavelia cocleata</name>
    <dbReference type="NCBI Taxonomy" id="69824"/>
    <lineage>
        <taxon>Bacteria</taxon>
        <taxon>Bacillati</taxon>
        <taxon>Bacillota</taxon>
        <taxon>Erysipelotrichia</taxon>
        <taxon>Erysipelotrichales</taxon>
        <taxon>Coprobacillaceae</taxon>
        <taxon>Thomasclavelia</taxon>
    </lineage>
</organism>
<dbReference type="Proteomes" id="UP000198558">
    <property type="component" value="Unassembled WGS sequence"/>
</dbReference>
<evidence type="ECO:0000313" key="4">
    <source>
        <dbReference type="Proteomes" id="UP000198558"/>
    </source>
</evidence>